<protein>
    <recommendedName>
        <fullName evidence="3">HTH arsR-type domain-containing protein</fullName>
    </recommendedName>
</protein>
<dbReference type="InterPro" id="IPR036388">
    <property type="entry name" value="WH-like_DNA-bd_sf"/>
</dbReference>
<sequence length="133" mass="15699">MTQRRYYRQIVIRYISVPNQEEDENSELDYIYQCLGLGDERDDVGLIVFKALVKASMRGTGISSRDIMQLSEVSQAAVIYHLNMFQRSGLVVRDGRMYYLRGRSLSETLEEMQHDMQRRFDHLKEIAKKIEEK</sequence>
<accession>A0A5E4LUU4</accession>
<dbReference type="InterPro" id="IPR036390">
    <property type="entry name" value="WH_DNA-bd_sf"/>
</dbReference>
<evidence type="ECO:0008006" key="3">
    <source>
        <dbReference type="Google" id="ProtNLM"/>
    </source>
</evidence>
<gene>
    <name evidence="1" type="ORF">LFW2832_00567</name>
</gene>
<dbReference type="Proteomes" id="UP000789941">
    <property type="component" value="Unassembled WGS sequence"/>
</dbReference>
<comment type="caution">
    <text evidence="1">The sequence shown here is derived from an EMBL/GenBank/DDBJ whole genome shotgun (WGS) entry which is preliminary data.</text>
</comment>
<evidence type="ECO:0000313" key="1">
    <source>
        <dbReference type="EMBL" id="VVC03832.1"/>
    </source>
</evidence>
<name>A0A5E4LUU4_9ARCH</name>
<dbReference type="Gene3D" id="1.10.10.10">
    <property type="entry name" value="Winged helix-like DNA-binding domain superfamily/Winged helix DNA-binding domain"/>
    <property type="match status" value="1"/>
</dbReference>
<organism evidence="1 2">
    <name type="scientific">Candidatus Bilamarchaeum dharawalense</name>
    <dbReference type="NCBI Taxonomy" id="2885759"/>
    <lineage>
        <taxon>Archaea</taxon>
        <taxon>Candidatus Micrarchaeota</taxon>
        <taxon>Candidatus Micrarchaeia</taxon>
        <taxon>Candidatus Anstonellales</taxon>
        <taxon>Candidatus Bilamarchaeaceae</taxon>
        <taxon>Candidatus Bilamarchaeum</taxon>
    </lineage>
</organism>
<reference evidence="1 2" key="1">
    <citation type="submission" date="2019-08" db="EMBL/GenBank/DDBJ databases">
        <authorList>
            <person name="Vazquez-Campos X."/>
        </authorList>
    </citation>
    <scope>NUCLEOTIDE SEQUENCE [LARGE SCALE GENOMIC DNA]</scope>
    <source>
        <strain evidence="1">LFW-283_2</strain>
    </source>
</reference>
<dbReference type="SUPFAM" id="SSF46785">
    <property type="entry name" value="Winged helix' DNA-binding domain"/>
    <property type="match status" value="1"/>
</dbReference>
<proteinExistence type="predicted"/>
<dbReference type="AlphaFoldDB" id="A0A5E4LUU4"/>
<dbReference type="EMBL" id="CABMJJ010000009">
    <property type="protein sequence ID" value="VVC03832.1"/>
    <property type="molecule type" value="Genomic_DNA"/>
</dbReference>
<evidence type="ECO:0000313" key="2">
    <source>
        <dbReference type="Proteomes" id="UP000789941"/>
    </source>
</evidence>